<dbReference type="STRING" id="1036779.SAMN04515666_101877"/>
<evidence type="ECO:0000313" key="4">
    <source>
        <dbReference type="Proteomes" id="UP000199664"/>
    </source>
</evidence>
<keyword evidence="4" id="KW-1185">Reference proteome</keyword>
<evidence type="ECO:0000259" key="2">
    <source>
        <dbReference type="Pfam" id="PF08239"/>
    </source>
</evidence>
<dbReference type="OrthoDB" id="8161762at2"/>
<dbReference type="Pfam" id="PF08239">
    <property type="entry name" value="SH3_3"/>
    <property type="match status" value="1"/>
</dbReference>
<dbReference type="RefSeq" id="WP_091830058.1">
    <property type="nucleotide sequence ID" value="NZ_FOAN01000001.1"/>
</dbReference>
<evidence type="ECO:0000256" key="1">
    <source>
        <dbReference type="SAM" id="SignalP"/>
    </source>
</evidence>
<sequence>MIRPALLVLSGLLLHPGDASASLFCLVPETADGFVALRAAPGAQSRLILRMRAGDEVQIIEGGRGGWSKVRHWPGDTRLAKGYEGFSEGHVARRFLRDCG</sequence>
<feature type="signal peptide" evidence="1">
    <location>
        <begin position="1"/>
        <end position="21"/>
    </location>
</feature>
<dbReference type="Gene3D" id="2.30.30.40">
    <property type="entry name" value="SH3 Domains"/>
    <property type="match status" value="1"/>
</dbReference>
<feature type="domain" description="SH3b" evidence="2">
    <location>
        <begin position="35"/>
        <end position="87"/>
    </location>
</feature>
<proteinExistence type="predicted"/>
<feature type="chain" id="PRO_5011457189" evidence="1">
    <location>
        <begin position="22"/>
        <end position="100"/>
    </location>
</feature>
<protein>
    <submittedName>
        <fullName evidence="3">SH3 domain-containing protein</fullName>
    </submittedName>
</protein>
<evidence type="ECO:0000313" key="3">
    <source>
        <dbReference type="EMBL" id="SEK58024.1"/>
    </source>
</evidence>
<gene>
    <name evidence="3" type="ORF">SAMN04515666_101877</name>
</gene>
<accession>A0A1H7I6Q6</accession>
<dbReference type="Proteomes" id="UP000199664">
    <property type="component" value="Unassembled WGS sequence"/>
</dbReference>
<dbReference type="AlphaFoldDB" id="A0A1H7I6Q6"/>
<name>A0A1H7I6Q6_9HYPH</name>
<reference evidence="4" key="1">
    <citation type="submission" date="2016-10" db="EMBL/GenBank/DDBJ databases">
        <authorList>
            <person name="Varghese N."/>
            <person name="Submissions S."/>
        </authorList>
    </citation>
    <scope>NUCLEOTIDE SEQUENCE [LARGE SCALE GENOMIC DNA]</scope>
    <source>
        <strain evidence="4">LMG 26383,CCUG 61248,R- 45681</strain>
    </source>
</reference>
<organism evidence="3 4">
    <name type="scientific">Bosea lupini</name>
    <dbReference type="NCBI Taxonomy" id="1036779"/>
    <lineage>
        <taxon>Bacteria</taxon>
        <taxon>Pseudomonadati</taxon>
        <taxon>Pseudomonadota</taxon>
        <taxon>Alphaproteobacteria</taxon>
        <taxon>Hyphomicrobiales</taxon>
        <taxon>Boseaceae</taxon>
        <taxon>Bosea</taxon>
    </lineage>
</organism>
<keyword evidence="1" id="KW-0732">Signal</keyword>
<dbReference type="InterPro" id="IPR003646">
    <property type="entry name" value="SH3-like_bac-type"/>
</dbReference>
<dbReference type="EMBL" id="FOAN01000001">
    <property type="protein sequence ID" value="SEK58024.1"/>
    <property type="molecule type" value="Genomic_DNA"/>
</dbReference>